<feature type="domain" description="Abscisic acid G-protein coupled receptor-like" evidence="7">
    <location>
        <begin position="343"/>
        <end position="528"/>
    </location>
</feature>
<feature type="transmembrane region" description="Helical" evidence="6">
    <location>
        <begin position="97"/>
        <end position="117"/>
    </location>
</feature>
<dbReference type="Pfam" id="PF12430">
    <property type="entry name" value="ABA_GPCR"/>
    <property type="match status" value="1"/>
</dbReference>
<reference evidence="9 10" key="1">
    <citation type="submission" date="2018-05" db="EMBL/GenBank/DDBJ databases">
        <title>Genome sequencing and assembly of the regulated plant pathogen Lachnellula willkommii and related sister species for the development of diagnostic species identification markers.</title>
        <authorList>
            <person name="Giroux E."/>
            <person name="Bilodeau G."/>
        </authorList>
    </citation>
    <scope>NUCLEOTIDE SEQUENCE [LARGE SCALE GENOMIC DNA]</scope>
    <source>
        <strain evidence="9 10">CBS 160.35</strain>
    </source>
</reference>
<feature type="domain" description="Golgi pH regulator conserved" evidence="8">
    <location>
        <begin position="213"/>
        <end position="279"/>
    </location>
</feature>
<evidence type="ECO:0000256" key="4">
    <source>
        <dbReference type="ARBA" id="ARBA00023136"/>
    </source>
</evidence>
<dbReference type="InterPro" id="IPR015672">
    <property type="entry name" value="GPHR/GTG"/>
</dbReference>
<keyword evidence="3 6" id="KW-1133">Transmembrane helix</keyword>
<dbReference type="InterPro" id="IPR025969">
    <property type="entry name" value="ABA_GPCR_dom"/>
</dbReference>
<accession>A0A8H8RLJ3</accession>
<name>A0A8H8RLJ3_9HELO</name>
<keyword evidence="2 6" id="KW-0812">Transmembrane</keyword>
<comment type="subcellular location">
    <subcellularLocation>
        <location evidence="1">Membrane</location>
        <topology evidence="1">Multi-pass membrane protein</topology>
    </subcellularLocation>
</comment>
<feature type="transmembrane region" description="Helical" evidence="6">
    <location>
        <begin position="352"/>
        <end position="370"/>
    </location>
</feature>
<dbReference type="PANTHER" id="PTHR15948">
    <property type="entry name" value="G-PROTEIN COUPLED RECEPTOR 89-RELATED"/>
    <property type="match status" value="1"/>
</dbReference>
<feature type="transmembrane region" description="Helical" evidence="6">
    <location>
        <begin position="222"/>
        <end position="241"/>
    </location>
</feature>
<protein>
    <submittedName>
        <fullName evidence="9">Golgi pH regulator</fullName>
    </submittedName>
</protein>
<gene>
    <name evidence="9" type="primary">GPR89</name>
    <name evidence="9" type="ORF">LOCC1_G007079</name>
</gene>
<dbReference type="InterPro" id="IPR022535">
    <property type="entry name" value="Golgi_pH-regulator_cons_dom"/>
</dbReference>
<evidence type="ECO:0000256" key="2">
    <source>
        <dbReference type="ARBA" id="ARBA00022692"/>
    </source>
</evidence>
<keyword evidence="10" id="KW-1185">Reference proteome</keyword>
<feature type="transmembrane region" description="Helical" evidence="6">
    <location>
        <begin position="129"/>
        <end position="151"/>
    </location>
</feature>
<sequence>MLPTADKCEEDACSMPGHHSQSRALSSTSFSTIAISSTPLILTFLIVSFAVLHRIFPVVAGLQQTKDDNNHYLPSDAPSGLRQKHAEHDKKTARRRVIAVAFSVTIALAAVLTELILCEISNTLNPAARAIALKAVVPTLLFLLVVLIPFLEIQSVVSGSGWSFQKTENGKIPRMAWLLQFLLFAGWLTGFWWLGKGISGTYIHTMASQPGKGLSEACLERVGIIGISLMALLSGFAAVSNPWQTFGAKPRPVTEADVSRKQAGLNATNDMLAAKRSRLRALQRKVKDTPSEGFMTKVIGTIRGTADTQELKALELEISGLTSMAVSLSTSLSLLQSRLVSTQRAASPSGKLLFVPASYAFSLYCIYRIITTSLTTLRHILFPSPDSTAFTSSTTDPINRILSMFAKHVDPTLDQLAWSRQISFLLSGIILLASFNSVLQTFHMITKLSPSLLYQAQANLALIIAQISATYVISSALLLRSNLPSEMKSVVSEALGSPLEPGFVERWFDGWFLLASLGTAAGIYVGRKLGGFGGDWDDWDEYEGDVEMGQKRS</sequence>
<feature type="region of interest" description="Disordered" evidence="5">
    <location>
        <begin position="1"/>
        <end position="23"/>
    </location>
</feature>
<evidence type="ECO:0000259" key="8">
    <source>
        <dbReference type="Pfam" id="PF12537"/>
    </source>
</evidence>
<evidence type="ECO:0000256" key="1">
    <source>
        <dbReference type="ARBA" id="ARBA00004141"/>
    </source>
</evidence>
<evidence type="ECO:0000313" key="10">
    <source>
        <dbReference type="Proteomes" id="UP000443090"/>
    </source>
</evidence>
<dbReference type="PANTHER" id="PTHR15948:SF0">
    <property type="entry name" value="GOLGI PH REGULATOR A-RELATED"/>
    <property type="match status" value="1"/>
</dbReference>
<keyword evidence="4 6" id="KW-0472">Membrane</keyword>
<evidence type="ECO:0000256" key="5">
    <source>
        <dbReference type="SAM" id="MobiDB-lite"/>
    </source>
</evidence>
<dbReference type="Proteomes" id="UP000443090">
    <property type="component" value="Unassembled WGS sequence"/>
</dbReference>
<feature type="transmembrane region" description="Helical" evidence="6">
    <location>
        <begin position="172"/>
        <end position="194"/>
    </location>
</feature>
<organism evidence="9 10">
    <name type="scientific">Lachnellula occidentalis</name>
    <dbReference type="NCBI Taxonomy" id="215460"/>
    <lineage>
        <taxon>Eukaryota</taxon>
        <taxon>Fungi</taxon>
        <taxon>Dikarya</taxon>
        <taxon>Ascomycota</taxon>
        <taxon>Pezizomycotina</taxon>
        <taxon>Leotiomycetes</taxon>
        <taxon>Helotiales</taxon>
        <taxon>Lachnaceae</taxon>
        <taxon>Lachnellula</taxon>
    </lineage>
</organism>
<feature type="transmembrane region" description="Helical" evidence="6">
    <location>
        <begin position="507"/>
        <end position="526"/>
    </location>
</feature>
<evidence type="ECO:0000313" key="9">
    <source>
        <dbReference type="EMBL" id="TVY35637.1"/>
    </source>
</evidence>
<dbReference type="EMBL" id="QGMI01000945">
    <property type="protein sequence ID" value="TVY35637.1"/>
    <property type="molecule type" value="Genomic_DNA"/>
</dbReference>
<dbReference type="OrthoDB" id="264392at2759"/>
<dbReference type="Pfam" id="PF12537">
    <property type="entry name" value="GPHR_N"/>
    <property type="match status" value="1"/>
</dbReference>
<evidence type="ECO:0000256" key="6">
    <source>
        <dbReference type="SAM" id="Phobius"/>
    </source>
</evidence>
<feature type="transmembrane region" description="Helical" evidence="6">
    <location>
        <begin position="422"/>
        <end position="439"/>
    </location>
</feature>
<feature type="transmembrane region" description="Helical" evidence="6">
    <location>
        <begin position="460"/>
        <end position="479"/>
    </location>
</feature>
<feature type="transmembrane region" description="Helical" evidence="6">
    <location>
        <begin position="30"/>
        <end position="52"/>
    </location>
</feature>
<evidence type="ECO:0000259" key="7">
    <source>
        <dbReference type="Pfam" id="PF12430"/>
    </source>
</evidence>
<dbReference type="GO" id="GO:0016020">
    <property type="term" value="C:membrane"/>
    <property type="evidence" value="ECO:0007669"/>
    <property type="project" value="UniProtKB-SubCell"/>
</dbReference>
<proteinExistence type="predicted"/>
<dbReference type="AlphaFoldDB" id="A0A8H8RLJ3"/>
<comment type="caution">
    <text evidence="9">The sequence shown here is derived from an EMBL/GenBank/DDBJ whole genome shotgun (WGS) entry which is preliminary data.</text>
</comment>
<evidence type="ECO:0000256" key="3">
    <source>
        <dbReference type="ARBA" id="ARBA00022989"/>
    </source>
</evidence>